<protein>
    <submittedName>
        <fullName evidence="2">DUF1778 domain-containing protein</fullName>
    </submittedName>
</protein>
<proteinExistence type="predicted"/>
<evidence type="ECO:0000313" key="1">
    <source>
        <dbReference type="Proteomes" id="UP000036681"/>
    </source>
</evidence>
<evidence type="ECO:0000313" key="2">
    <source>
        <dbReference type="WBParaSite" id="ALUE_0000301101-mRNA-1"/>
    </source>
</evidence>
<dbReference type="WBParaSite" id="ALUE_0000301101-mRNA-1">
    <property type="protein sequence ID" value="ALUE_0000301101-mRNA-1"/>
    <property type="gene ID" value="ALUE_0000301101"/>
</dbReference>
<reference evidence="2" key="1">
    <citation type="submission" date="2017-02" db="UniProtKB">
        <authorList>
            <consortium name="WormBaseParasite"/>
        </authorList>
    </citation>
    <scope>IDENTIFICATION</scope>
</reference>
<dbReference type="AlphaFoldDB" id="A0A0M3HN16"/>
<sequence>MTSDAAITKVSGTELKLPQRQKLDLQLRLELEFTAILIRSWPEYHCRHAPSHVTFALEQASRKALDKADQADLDAFRQAAANPVINGFLFMCGESSRSNGA</sequence>
<keyword evidence="1" id="KW-1185">Reference proteome</keyword>
<accession>A0A0M3HN16</accession>
<dbReference type="Proteomes" id="UP000036681">
    <property type="component" value="Unplaced"/>
</dbReference>
<organism evidence="1 2">
    <name type="scientific">Ascaris lumbricoides</name>
    <name type="common">Giant roundworm</name>
    <dbReference type="NCBI Taxonomy" id="6252"/>
    <lineage>
        <taxon>Eukaryota</taxon>
        <taxon>Metazoa</taxon>
        <taxon>Ecdysozoa</taxon>
        <taxon>Nematoda</taxon>
        <taxon>Chromadorea</taxon>
        <taxon>Rhabditida</taxon>
        <taxon>Spirurina</taxon>
        <taxon>Ascaridomorpha</taxon>
        <taxon>Ascaridoidea</taxon>
        <taxon>Ascarididae</taxon>
        <taxon>Ascaris</taxon>
    </lineage>
</organism>
<name>A0A0M3HN16_ASCLU</name>